<evidence type="ECO:0000256" key="4">
    <source>
        <dbReference type="ARBA" id="ARBA00011771"/>
    </source>
</evidence>
<dbReference type="PROSITE" id="PS00508">
    <property type="entry name" value="NI_HGENASE_L_2"/>
    <property type="match status" value="1"/>
</dbReference>
<dbReference type="InterPro" id="IPR018194">
    <property type="entry name" value="Ni-dep_hyd_lsu_Ni_BS"/>
</dbReference>
<comment type="subunit">
    <text evidence="4">Heterodimer of a large and a small subunit.</text>
</comment>
<protein>
    <recommendedName>
        <fullName evidence="9">Nickel-dependent hydrogenase large subunit</fullName>
    </recommendedName>
</protein>
<accession>A0A0F8XP14</accession>
<dbReference type="GO" id="GO:0030313">
    <property type="term" value="C:cell envelope"/>
    <property type="evidence" value="ECO:0007669"/>
    <property type="project" value="UniProtKB-SubCell"/>
</dbReference>
<dbReference type="PANTHER" id="PTHR42958">
    <property type="entry name" value="HYDROGENASE-2 LARGE CHAIN"/>
    <property type="match status" value="1"/>
</dbReference>
<evidence type="ECO:0000256" key="3">
    <source>
        <dbReference type="ARBA" id="ARBA00009292"/>
    </source>
</evidence>
<dbReference type="EMBL" id="LAZR01061773">
    <property type="protein sequence ID" value="KKK62895.1"/>
    <property type="molecule type" value="Genomic_DNA"/>
</dbReference>
<comment type="cofactor">
    <cofactor evidence="1">
        <name>Ni(2+)</name>
        <dbReference type="ChEBI" id="CHEBI:49786"/>
    </cofactor>
</comment>
<evidence type="ECO:0000313" key="8">
    <source>
        <dbReference type="EMBL" id="KKK62895.1"/>
    </source>
</evidence>
<dbReference type="AlphaFoldDB" id="A0A0F8XP14"/>
<dbReference type="GO" id="GO:0008901">
    <property type="term" value="F:ferredoxin hydrogenase activity"/>
    <property type="evidence" value="ECO:0007669"/>
    <property type="project" value="InterPro"/>
</dbReference>
<comment type="similarity">
    <text evidence="3">Belongs to the [NiFe]/[NiFeSe] hydrogenase large subunit family.</text>
</comment>
<gene>
    <name evidence="8" type="ORF">LCGC14_2999740</name>
</gene>
<sequence length="159" mass="17144">EVVDSLLGEFGAGVDALYSVLGRHAARAMEAKLVADAMVDWLQELKPSEPTIVESQIPENGEGAGLTEAPRGSVGHWIAIRDKKIDRYQVVTPTAWNASPKDDKGQPGAVEQAIIGTKVKDKNNPFELVRIVRAFDPCLACSVHLLDARGGKLGVFRDV</sequence>
<evidence type="ECO:0000256" key="5">
    <source>
        <dbReference type="ARBA" id="ARBA00022596"/>
    </source>
</evidence>
<dbReference type="InterPro" id="IPR029014">
    <property type="entry name" value="NiFe-Hase_large"/>
</dbReference>
<keyword evidence="6" id="KW-0479">Metal-binding</keyword>
<organism evidence="8">
    <name type="scientific">marine sediment metagenome</name>
    <dbReference type="NCBI Taxonomy" id="412755"/>
    <lineage>
        <taxon>unclassified sequences</taxon>
        <taxon>metagenomes</taxon>
        <taxon>ecological metagenomes</taxon>
    </lineage>
</organism>
<dbReference type="InterPro" id="IPR050867">
    <property type="entry name" value="NiFe/NiFeSe_hydrgnase_LSU"/>
</dbReference>
<dbReference type="Pfam" id="PF00374">
    <property type="entry name" value="NiFeSe_Hases"/>
    <property type="match status" value="1"/>
</dbReference>
<reference evidence="8" key="1">
    <citation type="journal article" date="2015" name="Nature">
        <title>Complex archaea that bridge the gap between prokaryotes and eukaryotes.</title>
        <authorList>
            <person name="Spang A."/>
            <person name="Saw J.H."/>
            <person name="Jorgensen S.L."/>
            <person name="Zaremba-Niedzwiedzka K."/>
            <person name="Martijn J."/>
            <person name="Lind A.E."/>
            <person name="van Eijk R."/>
            <person name="Schleper C."/>
            <person name="Guy L."/>
            <person name="Ettema T.J."/>
        </authorList>
    </citation>
    <scope>NUCLEOTIDE SEQUENCE</scope>
</reference>
<evidence type="ECO:0000256" key="7">
    <source>
        <dbReference type="ARBA" id="ARBA00023002"/>
    </source>
</evidence>
<feature type="non-terminal residue" evidence="8">
    <location>
        <position position="1"/>
    </location>
</feature>
<evidence type="ECO:0000256" key="1">
    <source>
        <dbReference type="ARBA" id="ARBA00001967"/>
    </source>
</evidence>
<dbReference type="SUPFAM" id="SSF56762">
    <property type="entry name" value="HydB/Nqo4-like"/>
    <property type="match status" value="1"/>
</dbReference>
<name>A0A0F8XP14_9ZZZZ</name>
<keyword evidence="7" id="KW-0560">Oxidoreductase</keyword>
<dbReference type="InterPro" id="IPR001501">
    <property type="entry name" value="Ni-dep_hyd_lsu"/>
</dbReference>
<dbReference type="Gene3D" id="1.10.645.10">
    <property type="entry name" value="Cytochrome-c3 Hydrogenase, chain B"/>
    <property type="match status" value="1"/>
</dbReference>
<dbReference type="GO" id="GO:0016151">
    <property type="term" value="F:nickel cation binding"/>
    <property type="evidence" value="ECO:0007669"/>
    <property type="project" value="InterPro"/>
</dbReference>
<comment type="subcellular location">
    <subcellularLocation>
        <location evidence="2">Cell envelope</location>
    </subcellularLocation>
</comment>
<dbReference type="PANTHER" id="PTHR42958:SF2">
    <property type="entry name" value="UPTAKE HYDROGENASE LARGE SUBUNIT"/>
    <property type="match status" value="1"/>
</dbReference>
<comment type="caution">
    <text evidence="8">The sequence shown here is derived from an EMBL/GenBank/DDBJ whole genome shotgun (WGS) entry which is preliminary data.</text>
</comment>
<evidence type="ECO:0000256" key="2">
    <source>
        <dbReference type="ARBA" id="ARBA00004196"/>
    </source>
</evidence>
<proteinExistence type="inferred from homology"/>
<keyword evidence="5" id="KW-0533">Nickel</keyword>
<evidence type="ECO:0000256" key="6">
    <source>
        <dbReference type="ARBA" id="ARBA00022723"/>
    </source>
</evidence>
<evidence type="ECO:0008006" key="9">
    <source>
        <dbReference type="Google" id="ProtNLM"/>
    </source>
</evidence>